<dbReference type="RefSeq" id="XP_022099296.1">
    <property type="nucleotide sequence ID" value="XM_022243604.1"/>
</dbReference>
<dbReference type="InterPro" id="IPR021978">
    <property type="entry name" value="PML-like_CC"/>
</dbReference>
<dbReference type="SMART" id="SM00336">
    <property type="entry name" value="BBOX"/>
    <property type="match status" value="2"/>
</dbReference>
<evidence type="ECO:0000256" key="4">
    <source>
        <dbReference type="PROSITE-ProRule" id="PRU00024"/>
    </source>
</evidence>
<keyword evidence="5" id="KW-0175">Coiled coil</keyword>
<dbReference type="InterPro" id="IPR013083">
    <property type="entry name" value="Znf_RING/FYVE/PHD"/>
</dbReference>
<gene>
    <name evidence="9" type="primary">LOC110983928</name>
</gene>
<dbReference type="KEGG" id="aplc:110983928"/>
<name>A0A8B7Z7L6_ACAPL</name>
<evidence type="ECO:0000256" key="2">
    <source>
        <dbReference type="ARBA" id="ARBA00022771"/>
    </source>
</evidence>
<feature type="domain" description="B box-type" evidence="7">
    <location>
        <begin position="164"/>
        <end position="202"/>
    </location>
</feature>
<dbReference type="PROSITE" id="PS00028">
    <property type="entry name" value="ZINC_FINGER_C2H2_1"/>
    <property type="match status" value="1"/>
</dbReference>
<dbReference type="Gene3D" id="3.30.40.10">
    <property type="entry name" value="Zinc/RING finger domain, C3HC4 (zinc finger)"/>
    <property type="match status" value="1"/>
</dbReference>
<keyword evidence="3" id="KW-0862">Zinc</keyword>
<dbReference type="SUPFAM" id="SSF57850">
    <property type="entry name" value="RING/U-box"/>
    <property type="match status" value="1"/>
</dbReference>
<proteinExistence type="predicted"/>
<dbReference type="SUPFAM" id="SSF75011">
    <property type="entry name" value="3-carboxy-cis,cis-mucoante lactonizing enzyme"/>
    <property type="match status" value="1"/>
</dbReference>
<evidence type="ECO:0000313" key="9">
    <source>
        <dbReference type="RefSeq" id="XP_022099296.1"/>
    </source>
</evidence>
<dbReference type="PANTHER" id="PTHR25462:SF296">
    <property type="entry name" value="MEIOTIC P26, ISOFORM F"/>
    <property type="match status" value="1"/>
</dbReference>
<dbReference type="OrthoDB" id="10066958at2759"/>
<keyword evidence="8" id="KW-1185">Reference proteome</keyword>
<keyword evidence="1" id="KW-0479">Metal-binding</keyword>
<sequence length="634" mass="70800">MATRASIPSGVEKHLECPICGDRYRRPKVLNCLHSFCEECLVKYRNGRYKYHPKIPCPVCRQETTLPRTGITGLKTNFHLVGLIEEFTPQEKAAYSLGSRLLCQTCKENNEASHHCIDCGKNICLKCYEDHFRFPALSSHAVVTLDEICGGKVKVIKQLDGYKCHQHNDRVKRFYCKTCDELICQGCTVVEHAKPNHDITDSKTAAKILRESLTDKFPAFNKDVQDLEYRLWDAAKAKTALNSNKAKAQKEVQERAAAVIAKVRAEEKRILGEITTRVQEQNERLDEYEKTLSDLLRRRKHSLKSALDIVQNTSDYDFLSLHSVISNDLDELRGQQTPKITGLQSYPVFVQSNMLDVDLGNVVMRDTWELCLTFGQQGSGDGEFQSARSIAAAAAEPDEMAVADWKNKRVIICNNQGPTGKFLAINANDVVAMTNHWLCANISKVLMYRRDATLACEFYTVPETEVHGEIDVQLVSVAVMKNGNILVGDRKRKVLTEHKPDDGKLIQTTPVRIVPYWLAVMSNGWIVISDRDQGLVEIMDVSDGNAIPIATIQPTIDGQQVKHCSGVVSTSSGIFVAACTSYTKTGHIHHYNSVGQFVGCVAKGLYNPCGITLTADGQQLAVADWHSVKIYHKV</sequence>
<dbReference type="PANTHER" id="PTHR25462">
    <property type="entry name" value="BONUS, ISOFORM C-RELATED"/>
    <property type="match status" value="1"/>
</dbReference>
<evidence type="ECO:0000256" key="5">
    <source>
        <dbReference type="SAM" id="Coils"/>
    </source>
</evidence>
<dbReference type="Pfam" id="PF12126">
    <property type="entry name" value="PML_CC"/>
    <property type="match status" value="1"/>
</dbReference>
<dbReference type="InterPro" id="IPR017907">
    <property type="entry name" value="Znf_RING_CS"/>
</dbReference>
<evidence type="ECO:0000256" key="3">
    <source>
        <dbReference type="ARBA" id="ARBA00022833"/>
    </source>
</evidence>
<feature type="domain" description="B box-type" evidence="7">
    <location>
        <begin position="98"/>
        <end position="145"/>
    </location>
</feature>
<dbReference type="Gene3D" id="3.30.160.60">
    <property type="entry name" value="Classic Zinc Finger"/>
    <property type="match status" value="1"/>
</dbReference>
<protein>
    <submittedName>
        <fullName evidence="9">E3 ubiquitin-protein ligase TRIM56-like</fullName>
    </submittedName>
</protein>
<organism evidence="8 9">
    <name type="scientific">Acanthaster planci</name>
    <name type="common">Crown-of-thorns starfish</name>
    <dbReference type="NCBI Taxonomy" id="133434"/>
    <lineage>
        <taxon>Eukaryota</taxon>
        <taxon>Metazoa</taxon>
        <taxon>Echinodermata</taxon>
        <taxon>Eleutherozoa</taxon>
        <taxon>Asterozoa</taxon>
        <taxon>Asteroidea</taxon>
        <taxon>Valvatacea</taxon>
        <taxon>Valvatida</taxon>
        <taxon>Acanthasteridae</taxon>
        <taxon>Acanthaster</taxon>
    </lineage>
</organism>
<dbReference type="OMA" id="NNEASHH"/>
<dbReference type="AlphaFoldDB" id="A0A8B7Z7L6"/>
<reference evidence="9" key="1">
    <citation type="submission" date="2025-08" db="UniProtKB">
        <authorList>
            <consortium name="RefSeq"/>
        </authorList>
    </citation>
    <scope>IDENTIFICATION</scope>
</reference>
<evidence type="ECO:0000256" key="1">
    <source>
        <dbReference type="ARBA" id="ARBA00022723"/>
    </source>
</evidence>
<dbReference type="CDD" id="cd19757">
    <property type="entry name" value="Bbox1"/>
    <property type="match status" value="1"/>
</dbReference>
<dbReference type="InterPro" id="IPR047153">
    <property type="entry name" value="TRIM45/56/19-like"/>
</dbReference>
<dbReference type="GO" id="GO:0008270">
    <property type="term" value="F:zinc ion binding"/>
    <property type="evidence" value="ECO:0007669"/>
    <property type="project" value="UniProtKB-KW"/>
</dbReference>
<evidence type="ECO:0000259" key="6">
    <source>
        <dbReference type="PROSITE" id="PS50089"/>
    </source>
</evidence>
<dbReference type="PROSITE" id="PS50089">
    <property type="entry name" value="ZF_RING_2"/>
    <property type="match status" value="1"/>
</dbReference>
<dbReference type="InterPro" id="IPR001841">
    <property type="entry name" value="Znf_RING"/>
</dbReference>
<dbReference type="InterPro" id="IPR011042">
    <property type="entry name" value="6-blade_b-propeller_TolB-like"/>
</dbReference>
<dbReference type="SMART" id="SM00184">
    <property type="entry name" value="RING"/>
    <property type="match status" value="1"/>
</dbReference>
<dbReference type="PROSITE" id="PS00518">
    <property type="entry name" value="ZF_RING_1"/>
    <property type="match status" value="1"/>
</dbReference>
<accession>A0A8B7Z7L6</accession>
<dbReference type="SUPFAM" id="SSF57845">
    <property type="entry name" value="B-box zinc-binding domain"/>
    <property type="match status" value="1"/>
</dbReference>
<dbReference type="Pfam" id="PF00643">
    <property type="entry name" value="zf-B_box"/>
    <property type="match status" value="1"/>
</dbReference>
<dbReference type="InterPro" id="IPR013087">
    <property type="entry name" value="Znf_C2H2_type"/>
</dbReference>
<keyword evidence="2 4" id="KW-0863">Zinc-finger</keyword>
<dbReference type="InterPro" id="IPR000315">
    <property type="entry name" value="Znf_B-box"/>
</dbReference>
<feature type="coiled-coil region" evidence="5">
    <location>
        <begin position="271"/>
        <end position="298"/>
    </location>
</feature>
<dbReference type="Pfam" id="PF00097">
    <property type="entry name" value="zf-C3HC4"/>
    <property type="match status" value="1"/>
</dbReference>
<evidence type="ECO:0000313" key="8">
    <source>
        <dbReference type="Proteomes" id="UP000694845"/>
    </source>
</evidence>
<feature type="domain" description="RING-type" evidence="6">
    <location>
        <begin position="17"/>
        <end position="61"/>
    </location>
</feature>
<dbReference type="Gene3D" id="2.120.10.30">
    <property type="entry name" value="TolB, C-terminal domain"/>
    <property type="match status" value="1"/>
</dbReference>
<dbReference type="PROSITE" id="PS50119">
    <property type="entry name" value="ZF_BBOX"/>
    <property type="match status" value="2"/>
</dbReference>
<dbReference type="GeneID" id="110983928"/>
<dbReference type="InterPro" id="IPR018957">
    <property type="entry name" value="Znf_C3HC4_RING-type"/>
</dbReference>
<evidence type="ECO:0000259" key="7">
    <source>
        <dbReference type="PROSITE" id="PS50119"/>
    </source>
</evidence>
<dbReference type="Proteomes" id="UP000694845">
    <property type="component" value="Unplaced"/>
</dbReference>